<comment type="caution">
    <text evidence="1">The sequence shown here is derived from an EMBL/GenBank/DDBJ whole genome shotgun (WGS) entry which is preliminary data.</text>
</comment>
<gene>
    <name evidence="1" type="ORF">RIF29_19808</name>
</gene>
<evidence type="ECO:0000313" key="2">
    <source>
        <dbReference type="Proteomes" id="UP001372338"/>
    </source>
</evidence>
<dbReference type="AlphaFoldDB" id="A0AAN9I6V5"/>
<protein>
    <recommendedName>
        <fullName evidence="3">Myb-like domain-containing protein</fullName>
    </recommendedName>
</protein>
<dbReference type="EMBL" id="JAYWIO010000004">
    <property type="protein sequence ID" value="KAK7267144.1"/>
    <property type="molecule type" value="Genomic_DNA"/>
</dbReference>
<dbReference type="PANTHER" id="PTHR11693">
    <property type="entry name" value="ATP SYNTHASE GAMMA CHAIN"/>
    <property type="match status" value="1"/>
</dbReference>
<organism evidence="1 2">
    <name type="scientific">Crotalaria pallida</name>
    <name type="common">Smooth rattlebox</name>
    <name type="synonym">Crotalaria striata</name>
    <dbReference type="NCBI Taxonomy" id="3830"/>
    <lineage>
        <taxon>Eukaryota</taxon>
        <taxon>Viridiplantae</taxon>
        <taxon>Streptophyta</taxon>
        <taxon>Embryophyta</taxon>
        <taxon>Tracheophyta</taxon>
        <taxon>Spermatophyta</taxon>
        <taxon>Magnoliopsida</taxon>
        <taxon>eudicotyledons</taxon>
        <taxon>Gunneridae</taxon>
        <taxon>Pentapetalae</taxon>
        <taxon>rosids</taxon>
        <taxon>fabids</taxon>
        <taxon>Fabales</taxon>
        <taxon>Fabaceae</taxon>
        <taxon>Papilionoideae</taxon>
        <taxon>50 kb inversion clade</taxon>
        <taxon>genistoids sensu lato</taxon>
        <taxon>core genistoids</taxon>
        <taxon>Crotalarieae</taxon>
        <taxon>Crotalaria</taxon>
    </lineage>
</organism>
<accession>A0AAN9I6V5</accession>
<proteinExistence type="predicted"/>
<dbReference type="InterPro" id="IPR000131">
    <property type="entry name" value="ATP_synth_F1_gsu"/>
</dbReference>
<dbReference type="GO" id="GO:0009535">
    <property type="term" value="C:chloroplast thylakoid membrane"/>
    <property type="evidence" value="ECO:0007669"/>
    <property type="project" value="TreeGrafter"/>
</dbReference>
<sequence length="99" mass="11872">MLRRTYSSRWMVLHDTIFNKSKILIAEKRKAVRRMKTSPLTTEEIECIQEGLKIYKHDWMSVWQCVVPHRDPSLLPRQWRVALGTQKSYKVDASKKEKR</sequence>
<dbReference type="GO" id="GO:0045259">
    <property type="term" value="C:proton-transporting ATP synthase complex"/>
    <property type="evidence" value="ECO:0007669"/>
    <property type="project" value="InterPro"/>
</dbReference>
<reference evidence="1 2" key="1">
    <citation type="submission" date="2024-01" db="EMBL/GenBank/DDBJ databases">
        <title>The genomes of 5 underutilized Papilionoideae crops provide insights into root nodulation and disease resistanc.</title>
        <authorList>
            <person name="Yuan L."/>
        </authorList>
    </citation>
    <scope>NUCLEOTIDE SEQUENCE [LARGE SCALE GENOMIC DNA]</scope>
    <source>
        <strain evidence="1">ZHUSHIDOU_FW_LH</strain>
        <tissue evidence="1">Leaf</tissue>
    </source>
</reference>
<name>A0AAN9I6V5_CROPI</name>
<evidence type="ECO:0000313" key="1">
    <source>
        <dbReference type="EMBL" id="KAK7267144.1"/>
    </source>
</evidence>
<keyword evidence="2" id="KW-1185">Reference proteome</keyword>
<dbReference type="GO" id="GO:0046933">
    <property type="term" value="F:proton-transporting ATP synthase activity, rotational mechanism"/>
    <property type="evidence" value="ECO:0007669"/>
    <property type="project" value="InterPro"/>
</dbReference>
<dbReference type="PANTHER" id="PTHR11693:SF28">
    <property type="entry name" value="MYB-LIKE DOMAIN-CONTAINING PROTEIN"/>
    <property type="match status" value="1"/>
</dbReference>
<evidence type="ECO:0008006" key="3">
    <source>
        <dbReference type="Google" id="ProtNLM"/>
    </source>
</evidence>
<dbReference type="Proteomes" id="UP001372338">
    <property type="component" value="Unassembled WGS sequence"/>
</dbReference>